<keyword evidence="1" id="KW-0812">Transmembrane</keyword>
<feature type="transmembrane region" description="Helical" evidence="1">
    <location>
        <begin position="54"/>
        <end position="70"/>
    </location>
</feature>
<dbReference type="RefSeq" id="WP_017868376.1">
    <property type="nucleotide sequence ID" value="NZ_BJYB01000015.1"/>
</dbReference>
<dbReference type="PATRIC" id="fig|449659.4.peg.1858"/>
<evidence type="ECO:0000313" key="2">
    <source>
        <dbReference type="EMBL" id="KRN98485.1"/>
    </source>
</evidence>
<dbReference type="OrthoDB" id="3183957at2"/>
<keyword evidence="1" id="KW-0472">Membrane</keyword>
<feature type="transmembrane region" description="Helical" evidence="1">
    <location>
        <begin position="28"/>
        <end position="48"/>
    </location>
</feature>
<dbReference type="AlphaFoldDB" id="A0A0R2LF29"/>
<feature type="transmembrane region" description="Helical" evidence="1">
    <location>
        <begin position="90"/>
        <end position="110"/>
    </location>
</feature>
<accession>A0A0R2LF29</accession>
<proteinExistence type="predicted"/>
<sequence>MAKKSKKEIEEIRQRQHVEMMSFSRFIFFRYVATFFFFVNLYWSIVLVQAHEKMWALPLFLIIVIFPTMGEQFKKLHDLSNRLLQTKIYFSIQMITNIVLIFVCLTPLYFNFYPFMHADEREIVIGILLVGILLCFYAERKAYKIENNQDKYYKHLKRAKEAADKNIKKLNV</sequence>
<feature type="transmembrane region" description="Helical" evidence="1">
    <location>
        <begin position="122"/>
        <end position="138"/>
    </location>
</feature>
<evidence type="ECO:0000313" key="3">
    <source>
        <dbReference type="Proteomes" id="UP000051886"/>
    </source>
</evidence>
<dbReference type="EMBL" id="JQCN01000045">
    <property type="protein sequence ID" value="KRN98485.1"/>
    <property type="molecule type" value="Genomic_DNA"/>
</dbReference>
<keyword evidence="3" id="KW-1185">Reference proteome</keyword>
<organism evidence="2 3">
    <name type="scientific">Ligilactobacillus pobuzihii</name>
    <dbReference type="NCBI Taxonomy" id="449659"/>
    <lineage>
        <taxon>Bacteria</taxon>
        <taxon>Bacillati</taxon>
        <taxon>Bacillota</taxon>
        <taxon>Bacilli</taxon>
        <taxon>Lactobacillales</taxon>
        <taxon>Lactobacillaceae</taxon>
        <taxon>Ligilactobacillus</taxon>
    </lineage>
</organism>
<dbReference type="STRING" id="449659.IV66_GL001815"/>
<protein>
    <submittedName>
        <fullName evidence="2">Uncharacterized protein</fullName>
    </submittedName>
</protein>
<evidence type="ECO:0000256" key="1">
    <source>
        <dbReference type="SAM" id="Phobius"/>
    </source>
</evidence>
<comment type="caution">
    <text evidence="2">The sequence shown here is derived from an EMBL/GenBank/DDBJ whole genome shotgun (WGS) entry which is preliminary data.</text>
</comment>
<name>A0A0R2LF29_9LACO</name>
<gene>
    <name evidence="2" type="ORF">IV66_GL001815</name>
</gene>
<reference evidence="2 3" key="1">
    <citation type="journal article" date="2015" name="Genome Announc.">
        <title>Expanding the biotechnology potential of lactobacilli through comparative genomics of 213 strains and associated genera.</title>
        <authorList>
            <person name="Sun Z."/>
            <person name="Harris H.M."/>
            <person name="McCann A."/>
            <person name="Guo C."/>
            <person name="Argimon S."/>
            <person name="Zhang W."/>
            <person name="Yang X."/>
            <person name="Jeffery I.B."/>
            <person name="Cooney J.C."/>
            <person name="Kagawa T.F."/>
            <person name="Liu W."/>
            <person name="Song Y."/>
            <person name="Salvetti E."/>
            <person name="Wrobel A."/>
            <person name="Rasinkangas P."/>
            <person name="Parkhill J."/>
            <person name="Rea M.C."/>
            <person name="O'Sullivan O."/>
            <person name="Ritari J."/>
            <person name="Douillard F.P."/>
            <person name="Paul Ross R."/>
            <person name="Yang R."/>
            <person name="Briner A.E."/>
            <person name="Felis G.E."/>
            <person name="de Vos W.M."/>
            <person name="Barrangou R."/>
            <person name="Klaenhammer T.R."/>
            <person name="Caufield P.W."/>
            <person name="Cui Y."/>
            <person name="Zhang H."/>
            <person name="O'Toole P.W."/>
        </authorList>
    </citation>
    <scope>NUCLEOTIDE SEQUENCE [LARGE SCALE GENOMIC DNA]</scope>
    <source>
        <strain evidence="2 3">NBRC 103219</strain>
    </source>
</reference>
<keyword evidence="1" id="KW-1133">Transmembrane helix</keyword>
<dbReference type="Proteomes" id="UP000051886">
    <property type="component" value="Unassembled WGS sequence"/>
</dbReference>